<evidence type="ECO:0000256" key="14">
    <source>
        <dbReference type="ARBA" id="ARBA00052732"/>
    </source>
</evidence>
<keyword evidence="8 20" id="KW-0472">Membrane</keyword>
<name>A0A8J2P7J7_9HEXA</name>
<comment type="subcellular location">
    <subcellularLocation>
        <location evidence="1">Apical cell membrane</location>
        <topology evidence="1">Multi-pass membrane protein</topology>
    </subcellularLocation>
</comment>
<keyword evidence="6 20" id="KW-0812">Transmembrane</keyword>
<keyword evidence="5" id="KW-0597">Phosphoprotein</keyword>
<evidence type="ECO:0000256" key="10">
    <source>
        <dbReference type="ARBA" id="ARBA00051323"/>
    </source>
</evidence>
<evidence type="ECO:0000256" key="11">
    <source>
        <dbReference type="ARBA" id="ARBA00051814"/>
    </source>
</evidence>
<comment type="catalytic activity">
    <reaction evidence="14">
        <text>L-leucine(out) + L-arginine(in) = L-leucine(in) + L-arginine(out)</text>
        <dbReference type="Rhea" id="RHEA:71059"/>
        <dbReference type="ChEBI" id="CHEBI:32682"/>
        <dbReference type="ChEBI" id="CHEBI:57427"/>
    </reaction>
    <physiologicalReaction direction="left-to-right" evidence="14">
        <dbReference type="Rhea" id="RHEA:71060"/>
    </physiologicalReaction>
</comment>
<proteinExistence type="inferred from homology"/>
<feature type="transmembrane region" description="Helical" evidence="20">
    <location>
        <begin position="144"/>
        <end position="161"/>
    </location>
</feature>
<accession>A0A8J2P7J7</accession>
<evidence type="ECO:0000256" key="15">
    <source>
        <dbReference type="ARBA" id="ARBA00074336"/>
    </source>
</evidence>
<evidence type="ECO:0000256" key="9">
    <source>
        <dbReference type="ARBA" id="ARBA00023157"/>
    </source>
</evidence>
<feature type="transmembrane region" description="Helical" evidence="20">
    <location>
        <begin position="321"/>
        <end position="341"/>
    </location>
</feature>
<evidence type="ECO:0000256" key="2">
    <source>
        <dbReference type="ARBA" id="ARBA00009523"/>
    </source>
</evidence>
<comment type="catalytic activity">
    <reaction evidence="11">
        <text>L-cystine(out) + L-arginine(in) = L-cystine(in) + L-arginine(out)</text>
        <dbReference type="Rhea" id="RHEA:71075"/>
        <dbReference type="ChEBI" id="CHEBI:32682"/>
        <dbReference type="ChEBI" id="CHEBI:35491"/>
    </reaction>
    <physiologicalReaction direction="left-to-right" evidence="11">
        <dbReference type="Rhea" id="RHEA:71076"/>
    </physiologicalReaction>
</comment>
<feature type="transmembrane region" description="Helical" evidence="20">
    <location>
        <begin position="54"/>
        <end position="74"/>
    </location>
</feature>
<evidence type="ECO:0000256" key="7">
    <source>
        <dbReference type="ARBA" id="ARBA00022989"/>
    </source>
</evidence>
<dbReference type="GO" id="GO:0016324">
    <property type="term" value="C:apical plasma membrane"/>
    <property type="evidence" value="ECO:0007669"/>
    <property type="project" value="UniProtKB-SubCell"/>
</dbReference>
<dbReference type="OrthoDB" id="5982228at2759"/>
<evidence type="ECO:0000256" key="19">
    <source>
        <dbReference type="SAM" id="MobiDB-lite"/>
    </source>
</evidence>
<feature type="transmembrane region" description="Helical" evidence="20">
    <location>
        <begin position="279"/>
        <end position="301"/>
    </location>
</feature>
<dbReference type="EMBL" id="CAJVCH010144672">
    <property type="protein sequence ID" value="CAG7727161.1"/>
    <property type="molecule type" value="Genomic_DNA"/>
</dbReference>
<evidence type="ECO:0000256" key="1">
    <source>
        <dbReference type="ARBA" id="ARBA00004424"/>
    </source>
</evidence>
<dbReference type="AlphaFoldDB" id="A0A8J2P7J7"/>
<feature type="transmembrane region" description="Helical" evidence="20">
    <location>
        <begin position="405"/>
        <end position="423"/>
    </location>
</feature>
<keyword evidence="22" id="KW-1185">Reference proteome</keyword>
<dbReference type="InterPro" id="IPR002293">
    <property type="entry name" value="AA/rel_permease1"/>
</dbReference>
<dbReference type="Proteomes" id="UP000708208">
    <property type="component" value="Unassembled WGS sequence"/>
</dbReference>
<feature type="transmembrane region" description="Helical" evidence="20">
    <location>
        <begin position="173"/>
        <end position="190"/>
    </location>
</feature>
<evidence type="ECO:0000313" key="21">
    <source>
        <dbReference type="EMBL" id="CAG7727161.1"/>
    </source>
</evidence>
<feature type="compositionally biased region" description="Polar residues" evidence="19">
    <location>
        <begin position="1"/>
        <end position="11"/>
    </location>
</feature>
<comment type="catalytic activity">
    <reaction evidence="13">
        <text>L-cysteine(out) + L-arginine(in) = L-cysteine(in) + L-arginine(out)</text>
        <dbReference type="Rhea" id="RHEA:71071"/>
        <dbReference type="ChEBI" id="CHEBI:32682"/>
        <dbReference type="ChEBI" id="CHEBI:35235"/>
    </reaction>
    <physiologicalReaction direction="left-to-right" evidence="13">
        <dbReference type="Rhea" id="RHEA:71072"/>
    </physiologicalReaction>
</comment>
<evidence type="ECO:0000313" key="22">
    <source>
        <dbReference type="Proteomes" id="UP000708208"/>
    </source>
</evidence>
<dbReference type="PANTHER" id="PTHR11785">
    <property type="entry name" value="AMINO ACID TRANSPORTER"/>
    <property type="match status" value="1"/>
</dbReference>
<dbReference type="PIRSF" id="PIRSF006060">
    <property type="entry name" value="AA_transporter"/>
    <property type="match status" value="1"/>
</dbReference>
<dbReference type="PANTHER" id="PTHR11785:SF512">
    <property type="entry name" value="SOBREMESA, ISOFORM B"/>
    <property type="match status" value="1"/>
</dbReference>
<evidence type="ECO:0000256" key="16">
    <source>
        <dbReference type="ARBA" id="ARBA00079910"/>
    </source>
</evidence>
<feature type="region of interest" description="Disordered" evidence="19">
    <location>
        <begin position="1"/>
        <end position="20"/>
    </location>
</feature>
<comment type="catalytic activity">
    <reaction evidence="18">
        <text>L-phenylalanine(out) + L-arginine(in) = L-phenylalanine(in) + L-arginine(out)</text>
        <dbReference type="Rhea" id="RHEA:71067"/>
        <dbReference type="ChEBI" id="CHEBI:32682"/>
        <dbReference type="ChEBI" id="CHEBI:58095"/>
    </reaction>
    <physiologicalReaction direction="left-to-right" evidence="18">
        <dbReference type="Rhea" id="RHEA:71068"/>
    </physiologicalReaction>
</comment>
<evidence type="ECO:0000256" key="13">
    <source>
        <dbReference type="ARBA" id="ARBA00052179"/>
    </source>
</evidence>
<feature type="transmembrane region" description="Helical" evidence="20">
    <location>
        <begin position="202"/>
        <end position="224"/>
    </location>
</feature>
<evidence type="ECO:0000256" key="6">
    <source>
        <dbReference type="ARBA" id="ARBA00022692"/>
    </source>
</evidence>
<comment type="catalytic activity">
    <reaction evidence="12">
        <text>L-histidine(out) + L-arginine(in) = L-histidine(in) + L-arginine(out)</text>
        <dbReference type="Rhea" id="RHEA:71063"/>
        <dbReference type="ChEBI" id="CHEBI:32682"/>
        <dbReference type="ChEBI" id="CHEBI:57595"/>
    </reaction>
    <physiologicalReaction direction="left-to-right" evidence="12">
        <dbReference type="Rhea" id="RHEA:71064"/>
    </physiologicalReaction>
</comment>
<feature type="transmembrane region" description="Helical" evidence="20">
    <location>
        <begin position="461"/>
        <end position="481"/>
    </location>
</feature>
<evidence type="ECO:0000256" key="3">
    <source>
        <dbReference type="ARBA" id="ARBA00022448"/>
    </source>
</evidence>
<sequence>MPTNSSFNNHVSDPIPPILGGPDWKDSRQAIEFENDVENDTGSQTQLVNLKRTMGLMGSISLIVGTMIGSGIFVSPGGVFERSGSVYLGLIIWVLCGILSTFGGIVYIELSSVIPSSGAEYSYILSTFGAIPGFLTSWAQLTLIKPALTTGICLTLAQYLVDPFVDDVEQAKWAVNLVSSIAIIFITYLNCLSTNLANRIQIYTTVAKLVAVAIIVVGGIYNLCVGKTDHLAPDFGSTEKSAGKLASAFYSGLWAYDGWNQLNIVTEEIKDPYKNLPRAIFIGLPLVTICYLLVNISFLTAMSNVELIASSSVATLYGDRVLGVMSWLMPLSVVLSTFGAANGSLFTAARMTYVAGREGHLPDFLSFVDVKRDTPSTSLILNCIISVALTIAFDINGLIDFFSFAAWIFYGATAASMIVLRYTRPDANRPFRAPIWMAVIVILMSAFLVIAPVAQEPQIEYLYSGLFIIGGLIFYVPFVHFKWVLPGMEKFTVLVQKTLLVIPPEGLDEEVLIQSTTQKKK</sequence>
<feature type="transmembrane region" description="Helical" evidence="20">
    <location>
        <begin position="86"/>
        <end position="108"/>
    </location>
</feature>
<keyword evidence="4" id="KW-1003">Cell membrane</keyword>
<keyword evidence="7 20" id="KW-1133">Transmembrane helix</keyword>
<feature type="transmembrane region" description="Helical" evidence="20">
    <location>
        <begin position="379"/>
        <end position="399"/>
    </location>
</feature>
<comment type="catalytic activity">
    <reaction evidence="10">
        <text>L-lysine(out) + L-arginine(in) = L-lysine(in) + L-arginine(out)</text>
        <dbReference type="Rhea" id="RHEA:70827"/>
        <dbReference type="ChEBI" id="CHEBI:32551"/>
        <dbReference type="ChEBI" id="CHEBI:32682"/>
    </reaction>
    <physiologicalReaction direction="left-to-right" evidence="10">
        <dbReference type="Rhea" id="RHEA:70828"/>
    </physiologicalReaction>
</comment>
<evidence type="ECO:0000256" key="17">
    <source>
        <dbReference type="ARBA" id="ARBA00083296"/>
    </source>
</evidence>
<evidence type="ECO:0000256" key="20">
    <source>
        <dbReference type="SAM" id="Phobius"/>
    </source>
</evidence>
<evidence type="ECO:0000256" key="12">
    <source>
        <dbReference type="ARBA" id="ARBA00051835"/>
    </source>
</evidence>
<reference evidence="21" key="1">
    <citation type="submission" date="2021-06" db="EMBL/GenBank/DDBJ databases">
        <authorList>
            <person name="Hodson N. C."/>
            <person name="Mongue J. A."/>
            <person name="Jaron S. K."/>
        </authorList>
    </citation>
    <scope>NUCLEOTIDE SEQUENCE</scope>
</reference>
<gene>
    <name evidence="21" type="ORF">AFUS01_LOCUS16018</name>
</gene>
<evidence type="ECO:0000256" key="4">
    <source>
        <dbReference type="ARBA" id="ARBA00022475"/>
    </source>
</evidence>
<dbReference type="Pfam" id="PF13520">
    <property type="entry name" value="AA_permease_2"/>
    <property type="match status" value="1"/>
</dbReference>
<dbReference type="GO" id="GO:0015179">
    <property type="term" value="F:L-amino acid transmembrane transporter activity"/>
    <property type="evidence" value="ECO:0007669"/>
    <property type="project" value="TreeGrafter"/>
</dbReference>
<keyword evidence="9" id="KW-1015">Disulfide bond</keyword>
<comment type="similarity">
    <text evidence="2">Belongs to the amino acid-polyamine-organocation (APC) superfamily.</text>
</comment>
<protein>
    <recommendedName>
        <fullName evidence="15">b(0,+)-type amino acid transporter 1</fullName>
    </recommendedName>
    <alternativeName>
        <fullName evidence="16">Glycoprotein-associated amino acid transporter b0,+AT1</fullName>
    </alternativeName>
    <alternativeName>
        <fullName evidence="17">Solute carrier family 7 member 9</fullName>
    </alternativeName>
</protein>
<feature type="transmembrane region" description="Helical" evidence="20">
    <location>
        <begin position="435"/>
        <end position="455"/>
    </location>
</feature>
<comment type="caution">
    <text evidence="21">The sequence shown here is derived from an EMBL/GenBank/DDBJ whole genome shotgun (WGS) entry which is preliminary data.</text>
</comment>
<keyword evidence="3" id="KW-0813">Transport</keyword>
<evidence type="ECO:0000256" key="18">
    <source>
        <dbReference type="ARBA" id="ARBA00093193"/>
    </source>
</evidence>
<dbReference type="FunFam" id="1.20.1740.10:FF:000015">
    <property type="entry name" value="B(0,+)-type amino acid transporter 1"/>
    <property type="match status" value="1"/>
</dbReference>
<evidence type="ECO:0000256" key="8">
    <source>
        <dbReference type="ARBA" id="ARBA00023136"/>
    </source>
</evidence>
<dbReference type="InterPro" id="IPR050598">
    <property type="entry name" value="AminoAcid_Transporter"/>
</dbReference>
<evidence type="ECO:0000256" key="5">
    <source>
        <dbReference type="ARBA" id="ARBA00022553"/>
    </source>
</evidence>
<organism evidence="21 22">
    <name type="scientific">Allacma fusca</name>
    <dbReference type="NCBI Taxonomy" id="39272"/>
    <lineage>
        <taxon>Eukaryota</taxon>
        <taxon>Metazoa</taxon>
        <taxon>Ecdysozoa</taxon>
        <taxon>Arthropoda</taxon>
        <taxon>Hexapoda</taxon>
        <taxon>Collembola</taxon>
        <taxon>Symphypleona</taxon>
        <taxon>Sminthuridae</taxon>
        <taxon>Allacma</taxon>
    </lineage>
</organism>